<proteinExistence type="predicted"/>
<dbReference type="Gene3D" id="1.20.1260.10">
    <property type="match status" value="1"/>
</dbReference>
<feature type="compositionally biased region" description="Acidic residues" evidence="1">
    <location>
        <begin position="160"/>
        <end position="172"/>
    </location>
</feature>
<dbReference type="AlphaFoldDB" id="A0A2N6CX93"/>
<comment type="caution">
    <text evidence="2">The sequence shown here is derived from an EMBL/GenBank/DDBJ whole genome shotgun (WGS) entry which is preliminary data.</text>
</comment>
<dbReference type="InterPro" id="IPR012347">
    <property type="entry name" value="Ferritin-like"/>
</dbReference>
<evidence type="ECO:0000256" key="1">
    <source>
        <dbReference type="SAM" id="MobiDB-lite"/>
    </source>
</evidence>
<dbReference type="STRING" id="1111735.GCA_000428045_01864"/>
<feature type="region of interest" description="Disordered" evidence="1">
    <location>
        <begin position="151"/>
        <end position="172"/>
    </location>
</feature>
<protein>
    <submittedName>
        <fullName evidence="2">Rubrerythrin</fullName>
    </submittedName>
</protein>
<sequence length="172" mass="19680">MTGSQIDSKVELLARTLAMLSEMVERYDLFADQMEVMNNPEAAELFRWLEKKQNSRTRVVQELSEGLTLPHIPPWDYNWDDAINTEVPGHSSAHYMMTPYHTLTLAMDVEQSAADLFRQIEQGSAVAEGQKLARSFAREASEFRDYLKQKRAAHPVPEAGWDEDEDPPLLLE</sequence>
<evidence type="ECO:0000313" key="2">
    <source>
        <dbReference type="EMBL" id="PLX61927.1"/>
    </source>
</evidence>
<name>A0A2N6CX93_9GAMM</name>
<dbReference type="RefSeq" id="WP_273438703.1">
    <property type="nucleotide sequence ID" value="NZ_PKUN01000009.1"/>
</dbReference>
<dbReference type="EMBL" id="PKUN01000009">
    <property type="protein sequence ID" value="PLX61927.1"/>
    <property type="molecule type" value="Genomic_DNA"/>
</dbReference>
<gene>
    <name evidence="2" type="ORF">C0630_07895</name>
</gene>
<dbReference type="InterPro" id="IPR009078">
    <property type="entry name" value="Ferritin-like_SF"/>
</dbReference>
<dbReference type="Proteomes" id="UP000235015">
    <property type="component" value="Unassembled WGS sequence"/>
</dbReference>
<dbReference type="SUPFAM" id="SSF47240">
    <property type="entry name" value="Ferritin-like"/>
    <property type="match status" value="1"/>
</dbReference>
<organism evidence="2 3">
    <name type="scientific">Sedimenticola selenatireducens</name>
    <dbReference type="NCBI Taxonomy" id="191960"/>
    <lineage>
        <taxon>Bacteria</taxon>
        <taxon>Pseudomonadati</taxon>
        <taxon>Pseudomonadota</taxon>
        <taxon>Gammaproteobacteria</taxon>
        <taxon>Chromatiales</taxon>
        <taxon>Sedimenticolaceae</taxon>
        <taxon>Sedimenticola</taxon>
    </lineage>
</organism>
<evidence type="ECO:0000313" key="3">
    <source>
        <dbReference type="Proteomes" id="UP000235015"/>
    </source>
</evidence>
<accession>A0A2N6CX93</accession>
<reference evidence="2 3" key="1">
    <citation type="submission" date="2017-11" db="EMBL/GenBank/DDBJ databases">
        <title>Genome-resolved metagenomics identifies genetic mobility, metabolic interactions, and unexpected diversity in perchlorate-reducing communities.</title>
        <authorList>
            <person name="Barnum T.P."/>
            <person name="Figueroa I.A."/>
            <person name="Carlstrom C.I."/>
            <person name="Lucas L.N."/>
            <person name="Engelbrektson A.L."/>
            <person name="Coates J.D."/>
        </authorList>
    </citation>
    <scope>NUCLEOTIDE SEQUENCE [LARGE SCALE GENOMIC DNA]</scope>
    <source>
        <strain evidence="2">BM301</strain>
    </source>
</reference>